<organism evidence="2 3">
    <name type="scientific">Symbiodinium microadriaticum</name>
    <name type="common">Dinoflagellate</name>
    <name type="synonym">Zooxanthella microadriatica</name>
    <dbReference type="NCBI Taxonomy" id="2951"/>
    <lineage>
        <taxon>Eukaryota</taxon>
        <taxon>Sar</taxon>
        <taxon>Alveolata</taxon>
        <taxon>Dinophyceae</taxon>
        <taxon>Suessiales</taxon>
        <taxon>Symbiodiniaceae</taxon>
        <taxon>Symbiodinium</taxon>
    </lineage>
</organism>
<name>A0A1Q9D1V2_SYMMI</name>
<dbReference type="EMBL" id="LSRX01000777">
    <property type="protein sequence ID" value="OLP89124.1"/>
    <property type="molecule type" value="Genomic_DNA"/>
</dbReference>
<sequence length="99" mass="10572">MEAGDDDEEDDDEDEEEGRLSTGVAMLVARAITGSSRRGASPAGAGAGRLAQEIADFSRQRSDTLVESPAALLGGSFKWNELLQAAKERLHAQSHDEFP</sequence>
<evidence type="ECO:0000313" key="2">
    <source>
        <dbReference type="EMBL" id="OLP89124.1"/>
    </source>
</evidence>
<dbReference type="AlphaFoldDB" id="A0A1Q9D1V2"/>
<feature type="region of interest" description="Disordered" evidence="1">
    <location>
        <begin position="1"/>
        <end position="23"/>
    </location>
</feature>
<comment type="caution">
    <text evidence="2">The sequence shown here is derived from an EMBL/GenBank/DDBJ whole genome shotgun (WGS) entry which is preliminary data.</text>
</comment>
<accession>A0A1Q9D1V2</accession>
<proteinExistence type="predicted"/>
<dbReference type="Proteomes" id="UP000186817">
    <property type="component" value="Unassembled WGS sequence"/>
</dbReference>
<evidence type="ECO:0000256" key="1">
    <source>
        <dbReference type="SAM" id="MobiDB-lite"/>
    </source>
</evidence>
<reference evidence="2 3" key="1">
    <citation type="submission" date="2016-02" db="EMBL/GenBank/DDBJ databases">
        <title>Genome analysis of coral dinoflagellate symbionts highlights evolutionary adaptations to a symbiotic lifestyle.</title>
        <authorList>
            <person name="Aranda M."/>
            <person name="Li Y."/>
            <person name="Liew Y.J."/>
            <person name="Baumgarten S."/>
            <person name="Simakov O."/>
            <person name="Wilson M."/>
            <person name="Piel J."/>
            <person name="Ashoor H."/>
            <person name="Bougouffa S."/>
            <person name="Bajic V.B."/>
            <person name="Ryu T."/>
            <person name="Ravasi T."/>
            <person name="Bayer T."/>
            <person name="Micklem G."/>
            <person name="Kim H."/>
            <person name="Bhak J."/>
            <person name="Lajeunesse T.C."/>
            <person name="Voolstra C.R."/>
        </authorList>
    </citation>
    <scope>NUCLEOTIDE SEQUENCE [LARGE SCALE GENOMIC DNA]</scope>
    <source>
        <strain evidence="2 3">CCMP2467</strain>
    </source>
</reference>
<keyword evidence="3" id="KW-1185">Reference proteome</keyword>
<gene>
    <name evidence="2" type="ORF">AK812_SmicGene29473</name>
</gene>
<evidence type="ECO:0000313" key="3">
    <source>
        <dbReference type="Proteomes" id="UP000186817"/>
    </source>
</evidence>
<feature type="compositionally biased region" description="Acidic residues" evidence="1">
    <location>
        <begin position="1"/>
        <end position="17"/>
    </location>
</feature>
<protein>
    <submittedName>
        <fullName evidence="2">Uncharacterized protein</fullName>
    </submittedName>
</protein>